<dbReference type="SUPFAM" id="SSF160240">
    <property type="entry name" value="Cation efflux protein cytoplasmic domain-like"/>
    <property type="match status" value="1"/>
</dbReference>
<evidence type="ECO:0000256" key="2">
    <source>
        <dbReference type="ARBA" id="ARBA00008114"/>
    </source>
</evidence>
<evidence type="ECO:0000256" key="7">
    <source>
        <dbReference type="SAM" id="Phobius"/>
    </source>
</evidence>
<feature type="domain" description="Cation efflux protein cytoplasmic" evidence="9">
    <location>
        <begin position="212"/>
        <end position="285"/>
    </location>
</feature>
<feature type="transmembrane region" description="Helical" evidence="7">
    <location>
        <begin position="12"/>
        <end position="34"/>
    </location>
</feature>
<dbReference type="EMBL" id="FOCQ01000017">
    <property type="protein sequence ID" value="SEN66104.1"/>
    <property type="molecule type" value="Genomic_DNA"/>
</dbReference>
<feature type="transmembrane region" description="Helical" evidence="7">
    <location>
        <begin position="158"/>
        <end position="175"/>
    </location>
</feature>
<evidence type="ECO:0000256" key="4">
    <source>
        <dbReference type="ARBA" id="ARBA00022692"/>
    </source>
</evidence>
<keyword evidence="11" id="KW-1185">Reference proteome</keyword>
<dbReference type="SUPFAM" id="SSF161111">
    <property type="entry name" value="Cation efflux protein transmembrane domain-like"/>
    <property type="match status" value="1"/>
</dbReference>
<dbReference type="OrthoDB" id="9806522at2"/>
<dbReference type="InterPro" id="IPR027469">
    <property type="entry name" value="Cation_efflux_TMD_sf"/>
</dbReference>
<comment type="similarity">
    <text evidence="2">Belongs to the cation diffusion facilitator (CDF) transporter (TC 2.A.4) family.</text>
</comment>
<dbReference type="RefSeq" id="WP_089971987.1">
    <property type="nucleotide sequence ID" value="NZ_FOCQ01000017.1"/>
</dbReference>
<keyword evidence="6 7" id="KW-0472">Membrane</keyword>
<evidence type="ECO:0000256" key="3">
    <source>
        <dbReference type="ARBA" id="ARBA00022448"/>
    </source>
</evidence>
<dbReference type="PANTHER" id="PTHR43840:SF50">
    <property type="entry name" value="MANGANESE EFFLUX SYSTEM PROTEIN MNES"/>
    <property type="match status" value="1"/>
</dbReference>
<sequence length="291" mass="31501">MEKDLTKLSEKAAWVSIAAYIALSILKLLAGSIAHSKALTADGLNNGTDILASVAVLIGLRLSRKPADSDHPYGHRRAETIASLVASFIMMAVGLEVFANAGTVLWTGQAEKPDWKAAGVSLFCAVVMYLVYRFNLAVAKKTGSHAVMAAAKDNRSDAWVSMGAAIGIAGAQIQLAWLDPAAAVIVGIMICKTAWDIFREATHKLTDGIDADLLSRLGRSIEEVNGVKRIADLKGRFHGNEILVDVDIKVNPQLNVAESHSITEEIEEKVRKEFNIMHVQVHVEPDELEIR</sequence>
<organism evidence="10 11">
    <name type="scientific">Lihuaxuella thermophila</name>
    <dbReference type="NCBI Taxonomy" id="1173111"/>
    <lineage>
        <taxon>Bacteria</taxon>
        <taxon>Bacillati</taxon>
        <taxon>Bacillota</taxon>
        <taxon>Bacilli</taxon>
        <taxon>Bacillales</taxon>
        <taxon>Thermoactinomycetaceae</taxon>
        <taxon>Lihuaxuella</taxon>
    </lineage>
</organism>
<keyword evidence="4 7" id="KW-0812">Transmembrane</keyword>
<dbReference type="InterPro" id="IPR050291">
    <property type="entry name" value="CDF_Transporter"/>
</dbReference>
<feature type="transmembrane region" description="Helical" evidence="7">
    <location>
        <begin position="84"/>
        <end position="106"/>
    </location>
</feature>
<gene>
    <name evidence="10" type="ORF">SAMN05444955_11721</name>
</gene>
<evidence type="ECO:0000313" key="11">
    <source>
        <dbReference type="Proteomes" id="UP000199695"/>
    </source>
</evidence>
<comment type="subcellular location">
    <subcellularLocation>
        <location evidence="1">Membrane</location>
        <topology evidence="1">Multi-pass membrane protein</topology>
    </subcellularLocation>
</comment>
<dbReference type="Proteomes" id="UP000199695">
    <property type="component" value="Unassembled WGS sequence"/>
</dbReference>
<accession>A0A1H8ICC8</accession>
<dbReference type="Pfam" id="PF16916">
    <property type="entry name" value="ZT_dimer"/>
    <property type="match status" value="1"/>
</dbReference>
<dbReference type="AlphaFoldDB" id="A0A1H8ICC8"/>
<feature type="transmembrane region" description="Helical" evidence="7">
    <location>
        <begin position="46"/>
        <end position="63"/>
    </location>
</feature>
<reference evidence="10 11" key="1">
    <citation type="submission" date="2016-10" db="EMBL/GenBank/DDBJ databases">
        <authorList>
            <person name="de Groot N.N."/>
        </authorList>
    </citation>
    <scope>NUCLEOTIDE SEQUENCE [LARGE SCALE GENOMIC DNA]</scope>
    <source>
        <strain evidence="10 11">DSM 46701</strain>
    </source>
</reference>
<dbReference type="NCBIfam" id="TIGR01297">
    <property type="entry name" value="CDF"/>
    <property type="match status" value="1"/>
</dbReference>
<dbReference type="PANTHER" id="PTHR43840">
    <property type="entry name" value="MITOCHONDRIAL METAL TRANSPORTER 1-RELATED"/>
    <property type="match status" value="1"/>
</dbReference>
<dbReference type="GO" id="GO:0016020">
    <property type="term" value="C:membrane"/>
    <property type="evidence" value="ECO:0007669"/>
    <property type="project" value="UniProtKB-SubCell"/>
</dbReference>
<dbReference type="Pfam" id="PF01545">
    <property type="entry name" value="Cation_efflux"/>
    <property type="match status" value="1"/>
</dbReference>
<proteinExistence type="inferred from homology"/>
<dbReference type="InterPro" id="IPR036837">
    <property type="entry name" value="Cation_efflux_CTD_sf"/>
</dbReference>
<keyword evidence="3" id="KW-0813">Transport</keyword>
<dbReference type="Gene3D" id="3.30.70.1350">
    <property type="entry name" value="Cation efflux protein, cytoplasmic domain"/>
    <property type="match status" value="1"/>
</dbReference>
<name>A0A1H8ICC8_9BACL</name>
<dbReference type="FunFam" id="1.20.1510.10:FF:000006">
    <property type="entry name" value="Divalent cation efflux transporter"/>
    <property type="match status" value="1"/>
</dbReference>
<dbReference type="Gene3D" id="1.20.1510.10">
    <property type="entry name" value="Cation efflux protein transmembrane domain"/>
    <property type="match status" value="1"/>
</dbReference>
<evidence type="ECO:0000256" key="1">
    <source>
        <dbReference type="ARBA" id="ARBA00004141"/>
    </source>
</evidence>
<dbReference type="STRING" id="1173111.SAMN05444955_11721"/>
<dbReference type="GO" id="GO:0008324">
    <property type="term" value="F:monoatomic cation transmembrane transporter activity"/>
    <property type="evidence" value="ECO:0007669"/>
    <property type="project" value="InterPro"/>
</dbReference>
<feature type="domain" description="Cation efflux protein transmembrane" evidence="8">
    <location>
        <begin position="14"/>
        <end position="205"/>
    </location>
</feature>
<evidence type="ECO:0000259" key="9">
    <source>
        <dbReference type="Pfam" id="PF16916"/>
    </source>
</evidence>
<evidence type="ECO:0000313" key="10">
    <source>
        <dbReference type="EMBL" id="SEN66104.1"/>
    </source>
</evidence>
<dbReference type="InterPro" id="IPR027470">
    <property type="entry name" value="Cation_efflux_CTD"/>
</dbReference>
<dbReference type="InterPro" id="IPR002524">
    <property type="entry name" value="Cation_efflux"/>
</dbReference>
<dbReference type="InterPro" id="IPR058533">
    <property type="entry name" value="Cation_efflux_TM"/>
</dbReference>
<keyword evidence="5 7" id="KW-1133">Transmembrane helix</keyword>
<evidence type="ECO:0000256" key="6">
    <source>
        <dbReference type="ARBA" id="ARBA00023136"/>
    </source>
</evidence>
<protein>
    <submittedName>
        <fullName evidence="10">Cation diffusion facilitator family transporter</fullName>
    </submittedName>
</protein>
<evidence type="ECO:0000259" key="8">
    <source>
        <dbReference type="Pfam" id="PF01545"/>
    </source>
</evidence>
<feature type="transmembrane region" description="Helical" evidence="7">
    <location>
        <begin position="118"/>
        <end position="138"/>
    </location>
</feature>
<evidence type="ECO:0000256" key="5">
    <source>
        <dbReference type="ARBA" id="ARBA00022989"/>
    </source>
</evidence>